<accession>X1NVH9</accession>
<dbReference type="Pfam" id="PF01609">
    <property type="entry name" value="DDE_Tnp_1"/>
    <property type="match status" value="1"/>
</dbReference>
<feature type="non-terminal residue" evidence="2">
    <location>
        <position position="1"/>
    </location>
</feature>
<comment type="caution">
    <text evidence="2">The sequence shown here is derived from an EMBL/GenBank/DDBJ whole genome shotgun (WGS) entry which is preliminary data.</text>
</comment>
<gene>
    <name evidence="2" type="ORF">S06H3_62321</name>
</gene>
<dbReference type="InterPro" id="IPR002559">
    <property type="entry name" value="Transposase_11"/>
</dbReference>
<evidence type="ECO:0000313" key="2">
    <source>
        <dbReference type="EMBL" id="GAI47613.1"/>
    </source>
</evidence>
<reference evidence="2" key="1">
    <citation type="journal article" date="2014" name="Front. Microbiol.">
        <title>High frequency of phylogenetically diverse reductive dehalogenase-homologous genes in deep subseafloor sedimentary metagenomes.</title>
        <authorList>
            <person name="Kawai M."/>
            <person name="Futagami T."/>
            <person name="Toyoda A."/>
            <person name="Takaki Y."/>
            <person name="Nishi S."/>
            <person name="Hori S."/>
            <person name="Arai W."/>
            <person name="Tsubouchi T."/>
            <person name="Morono Y."/>
            <person name="Uchiyama I."/>
            <person name="Ito T."/>
            <person name="Fujiyama A."/>
            <person name="Inagaki F."/>
            <person name="Takami H."/>
        </authorList>
    </citation>
    <scope>NUCLEOTIDE SEQUENCE</scope>
    <source>
        <strain evidence="2">Expedition CK06-06</strain>
    </source>
</reference>
<evidence type="ECO:0000259" key="1">
    <source>
        <dbReference type="Pfam" id="PF01609"/>
    </source>
</evidence>
<name>X1NVH9_9ZZZZ</name>
<dbReference type="GO" id="GO:0003677">
    <property type="term" value="F:DNA binding"/>
    <property type="evidence" value="ECO:0007669"/>
    <property type="project" value="InterPro"/>
</dbReference>
<dbReference type="GO" id="GO:0004803">
    <property type="term" value="F:transposase activity"/>
    <property type="evidence" value="ECO:0007669"/>
    <property type="project" value="InterPro"/>
</dbReference>
<protein>
    <recommendedName>
        <fullName evidence="1">Transposase IS4-like domain-containing protein</fullName>
    </recommendedName>
</protein>
<feature type="non-terminal residue" evidence="2">
    <location>
        <position position="155"/>
    </location>
</feature>
<feature type="domain" description="Transposase IS4-like" evidence="1">
    <location>
        <begin position="31"/>
        <end position="154"/>
    </location>
</feature>
<dbReference type="GO" id="GO:0006313">
    <property type="term" value="P:DNA transposition"/>
    <property type="evidence" value="ECO:0007669"/>
    <property type="project" value="InterPro"/>
</dbReference>
<dbReference type="AlphaFoldDB" id="X1NVH9"/>
<sequence length="155" mass="17640">YFKDTDPEKLTLWFNNDFSSWLSKKKAYESGIFILDATSVPVPDNRNYGNAAYVRLDKDGKHAEDNDSDARVTLCYKLSSLLNTDKERSYYIYGGARLDQGNAQGLYEGKALVENYIAQGGYISTLLIDRGYLDGEMLACFKKKHKINWIIPLKS</sequence>
<proteinExistence type="predicted"/>
<dbReference type="EMBL" id="BARV01041057">
    <property type="protein sequence ID" value="GAI47613.1"/>
    <property type="molecule type" value="Genomic_DNA"/>
</dbReference>
<organism evidence="2">
    <name type="scientific">marine sediment metagenome</name>
    <dbReference type="NCBI Taxonomy" id="412755"/>
    <lineage>
        <taxon>unclassified sequences</taxon>
        <taxon>metagenomes</taxon>
        <taxon>ecological metagenomes</taxon>
    </lineage>
</organism>